<name>A0A8R1IER8_CAEJA</name>
<organism evidence="2 3">
    <name type="scientific">Caenorhabditis japonica</name>
    <dbReference type="NCBI Taxonomy" id="281687"/>
    <lineage>
        <taxon>Eukaryota</taxon>
        <taxon>Metazoa</taxon>
        <taxon>Ecdysozoa</taxon>
        <taxon>Nematoda</taxon>
        <taxon>Chromadorea</taxon>
        <taxon>Rhabditida</taxon>
        <taxon>Rhabditina</taxon>
        <taxon>Rhabditomorpha</taxon>
        <taxon>Rhabditoidea</taxon>
        <taxon>Rhabditidae</taxon>
        <taxon>Peloderinae</taxon>
        <taxon>Caenorhabditis</taxon>
    </lineage>
</organism>
<keyword evidence="3" id="KW-1185">Reference proteome</keyword>
<accession>A0A8R1IER8</accession>
<dbReference type="AlphaFoldDB" id="A0A8R1IER8"/>
<proteinExistence type="predicted"/>
<dbReference type="Proteomes" id="UP000005237">
    <property type="component" value="Unassembled WGS sequence"/>
</dbReference>
<reference evidence="2" key="2">
    <citation type="submission" date="2022-06" db="UniProtKB">
        <authorList>
            <consortium name="EnsemblMetazoa"/>
        </authorList>
    </citation>
    <scope>IDENTIFICATION</scope>
    <source>
        <strain evidence="2">DF5081</strain>
    </source>
</reference>
<protein>
    <submittedName>
        <fullName evidence="2">Uncharacterized protein</fullName>
    </submittedName>
</protein>
<evidence type="ECO:0000313" key="2">
    <source>
        <dbReference type="EnsemblMetazoa" id="CJA34661.1"/>
    </source>
</evidence>
<dbReference type="EnsemblMetazoa" id="CJA34661.1">
    <property type="protein sequence ID" value="CJA34661.1"/>
    <property type="gene ID" value="WBGene00210508"/>
</dbReference>
<reference evidence="3" key="1">
    <citation type="submission" date="2010-08" db="EMBL/GenBank/DDBJ databases">
        <authorList>
            <consortium name="Caenorhabditis japonica Sequencing Consortium"/>
            <person name="Wilson R.K."/>
        </authorList>
    </citation>
    <scope>NUCLEOTIDE SEQUENCE [LARGE SCALE GENOMIC DNA]</scope>
    <source>
        <strain evidence="3">DF5081</strain>
    </source>
</reference>
<sequence length="76" mass="8519">MMNSSCTTTTSFTFDSTIYESEKSTLPDGSASSSQLTEYSSFKSPTLVLHDGQRKSSRARRPPRRLTLDPSQKSYF</sequence>
<feature type="region of interest" description="Disordered" evidence="1">
    <location>
        <begin position="23"/>
        <end position="76"/>
    </location>
</feature>
<feature type="compositionally biased region" description="Polar residues" evidence="1">
    <location>
        <begin position="30"/>
        <end position="44"/>
    </location>
</feature>
<feature type="compositionally biased region" description="Basic residues" evidence="1">
    <location>
        <begin position="55"/>
        <end position="64"/>
    </location>
</feature>
<evidence type="ECO:0000313" key="3">
    <source>
        <dbReference type="Proteomes" id="UP000005237"/>
    </source>
</evidence>
<evidence type="ECO:0000256" key="1">
    <source>
        <dbReference type="SAM" id="MobiDB-lite"/>
    </source>
</evidence>